<dbReference type="RefSeq" id="WP_176008383.1">
    <property type="nucleotide sequence ID" value="NZ_CP041372.2"/>
</dbReference>
<dbReference type="Proteomes" id="UP000318138">
    <property type="component" value="Chromosome"/>
</dbReference>
<evidence type="ECO:0000256" key="1">
    <source>
        <dbReference type="ARBA" id="ARBA00001974"/>
    </source>
</evidence>
<protein>
    <submittedName>
        <fullName evidence="6">NAD(P)/FAD-dependent oxidoreductase</fullName>
    </submittedName>
</protein>
<dbReference type="SUPFAM" id="SSF51905">
    <property type="entry name" value="FAD/NAD(P)-binding domain"/>
    <property type="match status" value="1"/>
</dbReference>
<dbReference type="EMBL" id="CP041372">
    <property type="protein sequence ID" value="QKS70342.1"/>
    <property type="molecule type" value="Genomic_DNA"/>
</dbReference>
<dbReference type="PRINTS" id="PR00469">
    <property type="entry name" value="PNDRDTASEII"/>
</dbReference>
<dbReference type="InterPro" id="IPR023753">
    <property type="entry name" value="FAD/NAD-binding_dom"/>
</dbReference>
<dbReference type="InterPro" id="IPR036188">
    <property type="entry name" value="FAD/NAD-bd_sf"/>
</dbReference>
<evidence type="ECO:0000256" key="3">
    <source>
        <dbReference type="ARBA" id="ARBA00022630"/>
    </source>
</evidence>
<name>A0A859FC43_9BACI</name>
<proteinExistence type="predicted"/>
<dbReference type="GO" id="GO:0016491">
    <property type="term" value="F:oxidoreductase activity"/>
    <property type="evidence" value="ECO:0007669"/>
    <property type="project" value="UniProtKB-KW"/>
</dbReference>
<evidence type="ECO:0000313" key="7">
    <source>
        <dbReference type="Proteomes" id="UP000318138"/>
    </source>
</evidence>
<evidence type="ECO:0000259" key="5">
    <source>
        <dbReference type="Pfam" id="PF07992"/>
    </source>
</evidence>
<sequence>MIECAIIGGGPAGLSAALVLGRAKRHVTIFDEDKPRNAVTNKSHGYLTRDQITPREFKDIAIKEVLQYPTVSIEQETVTAITKISSGFAVHMSSGREATAKYVLLATGLVDVLPDIPGLRDFYGHSLYSCPFCDGWEMRDRPLAVIIDQPQTMHYAMMISNWTDDLILFTNGADHLNDIDRERLAFNNIAIIESPITNFSGENKELQTVHTEDGRTILRTGGFIAPHSMKPPQLVDSLNLARTEHHGLQVNGFGETSLEGMYAAGDTALNVQPQLINAASEGSKVASMILKRLIEEEFYKRPSAISE</sequence>
<keyword evidence="7" id="KW-1185">Reference proteome</keyword>
<dbReference type="PRINTS" id="PR00368">
    <property type="entry name" value="FADPNR"/>
</dbReference>
<dbReference type="InterPro" id="IPR050097">
    <property type="entry name" value="Ferredoxin-NADP_redctase_2"/>
</dbReference>
<keyword evidence="4" id="KW-0560">Oxidoreductase</keyword>
<evidence type="ECO:0000256" key="4">
    <source>
        <dbReference type="ARBA" id="ARBA00023002"/>
    </source>
</evidence>
<dbReference type="Gene3D" id="3.50.50.60">
    <property type="entry name" value="FAD/NAD(P)-binding domain"/>
    <property type="match status" value="2"/>
</dbReference>
<evidence type="ECO:0000313" key="6">
    <source>
        <dbReference type="EMBL" id="QKS70342.1"/>
    </source>
</evidence>
<feature type="domain" description="FAD/NAD(P)-binding" evidence="5">
    <location>
        <begin position="4"/>
        <end position="280"/>
    </location>
</feature>
<evidence type="ECO:0000256" key="2">
    <source>
        <dbReference type="ARBA" id="ARBA00011738"/>
    </source>
</evidence>
<reference evidence="7" key="1">
    <citation type="submission" date="2019-07" db="EMBL/GenBank/DDBJ databases">
        <title>Bacillus alkalisoli sp. nov. isolated from saline soil.</title>
        <authorList>
            <person name="Sun J.-Q."/>
            <person name="Xu L."/>
        </authorList>
    </citation>
    <scope>NUCLEOTIDE SEQUENCE [LARGE SCALE GENOMIC DNA]</scope>
    <source>
        <strain evidence="7">M4U3P1</strain>
    </source>
</reference>
<comment type="cofactor">
    <cofactor evidence="1">
        <name>FAD</name>
        <dbReference type="ChEBI" id="CHEBI:57692"/>
    </cofactor>
</comment>
<keyword evidence="3" id="KW-0285">Flavoprotein</keyword>
<organism evidence="6 7">
    <name type="scientific">Paenalkalicoccus suaedae</name>
    <dbReference type="NCBI Taxonomy" id="2592382"/>
    <lineage>
        <taxon>Bacteria</taxon>
        <taxon>Bacillati</taxon>
        <taxon>Bacillota</taxon>
        <taxon>Bacilli</taxon>
        <taxon>Bacillales</taxon>
        <taxon>Bacillaceae</taxon>
        <taxon>Paenalkalicoccus</taxon>
    </lineage>
</organism>
<accession>A0A859FC43</accession>
<dbReference type="Pfam" id="PF07992">
    <property type="entry name" value="Pyr_redox_2"/>
    <property type="match status" value="1"/>
</dbReference>
<gene>
    <name evidence="6" type="ORF">FLK61_26670</name>
</gene>
<dbReference type="AlphaFoldDB" id="A0A859FC43"/>
<comment type="subunit">
    <text evidence="2">Homodimer.</text>
</comment>
<dbReference type="KEGG" id="psua:FLK61_26670"/>
<dbReference type="PANTHER" id="PTHR48105">
    <property type="entry name" value="THIOREDOXIN REDUCTASE 1-RELATED-RELATED"/>
    <property type="match status" value="1"/>
</dbReference>